<evidence type="ECO:0000313" key="1">
    <source>
        <dbReference type="EMBL" id="KAK8207921.1"/>
    </source>
</evidence>
<protein>
    <submittedName>
        <fullName evidence="1">Uncharacterized protein</fullName>
    </submittedName>
</protein>
<comment type="caution">
    <text evidence="1">The sequence shown here is derived from an EMBL/GenBank/DDBJ whole genome shotgun (WGS) entry which is preliminary data.</text>
</comment>
<accession>A0ACC3SDF6</accession>
<reference evidence="1" key="1">
    <citation type="submission" date="2024-02" db="EMBL/GenBank/DDBJ databases">
        <title>Metagenome Assembled Genome of Zalaria obscura JY119.</title>
        <authorList>
            <person name="Vighnesh L."/>
            <person name="Jagadeeshwari U."/>
            <person name="Venkata Ramana C."/>
            <person name="Sasikala C."/>
        </authorList>
    </citation>
    <scope>NUCLEOTIDE SEQUENCE</scope>
    <source>
        <strain evidence="1">JY119</strain>
    </source>
</reference>
<dbReference type="EMBL" id="JAMKPW020000020">
    <property type="protein sequence ID" value="KAK8207921.1"/>
    <property type="molecule type" value="Genomic_DNA"/>
</dbReference>
<dbReference type="Proteomes" id="UP001320706">
    <property type="component" value="Unassembled WGS sequence"/>
</dbReference>
<sequence>MHSSVGHSCKHEIEHLDSTGQLLTESFIQGDYCDVYLTHDSMSVRKAHNSGRNHLRNVVDYYQQIGHEKAQSVIDSITSSYAAEGQASSNPMLPGNGPMGAAGFGAMPPPFGFPAGMPPPPFAGMPGAPPGGIPPRPFLPIHSPLPSTNNSTAGGRDKRVPGYIEGYVRRFWQCPLAGKVGPLHFTSQPCHAPATSSCQNTSIYHRGTPEAPGRVVTLIDRFLWETLTDRHATASPRTWGAAYRIPAPKVAEVREYLDIREINGYSMQYTPFHVSASYQHEHESTGPIPCLVYIGLPDNPQFLGPQDPQALAEHIVRSRGPSGENRDYLYHLDQALLELSEESQDEHVHDLARRCREVEARGGVGGKMQNGEVIGGELRKVGSTEEQEEVEKQ</sequence>
<name>A0ACC3SDF6_9PEZI</name>
<keyword evidence="2" id="KW-1185">Reference proteome</keyword>
<proteinExistence type="predicted"/>
<organism evidence="1 2">
    <name type="scientific">Zalaria obscura</name>
    <dbReference type="NCBI Taxonomy" id="2024903"/>
    <lineage>
        <taxon>Eukaryota</taxon>
        <taxon>Fungi</taxon>
        <taxon>Dikarya</taxon>
        <taxon>Ascomycota</taxon>
        <taxon>Pezizomycotina</taxon>
        <taxon>Dothideomycetes</taxon>
        <taxon>Dothideomycetidae</taxon>
        <taxon>Dothideales</taxon>
        <taxon>Zalariaceae</taxon>
        <taxon>Zalaria</taxon>
    </lineage>
</organism>
<gene>
    <name evidence="1" type="ORF">M8818_004174</name>
</gene>
<evidence type="ECO:0000313" key="2">
    <source>
        <dbReference type="Proteomes" id="UP001320706"/>
    </source>
</evidence>